<dbReference type="EMBL" id="LUGH01000515">
    <property type="protein sequence ID" value="OBZ84403.1"/>
    <property type="molecule type" value="Genomic_DNA"/>
</dbReference>
<dbReference type="STRING" id="101091.A0A1C7N5K0"/>
<dbReference type="PROSITE" id="PS50023">
    <property type="entry name" value="LIM_DOMAIN_2"/>
    <property type="match status" value="3"/>
</dbReference>
<dbReference type="SMART" id="SM00132">
    <property type="entry name" value="LIM"/>
    <property type="match status" value="3"/>
</dbReference>
<dbReference type="GO" id="GO:0005096">
    <property type="term" value="F:GTPase activator activity"/>
    <property type="evidence" value="ECO:0007669"/>
    <property type="project" value="TreeGrafter"/>
</dbReference>
<feature type="compositionally biased region" description="Polar residues" evidence="4">
    <location>
        <begin position="561"/>
        <end position="579"/>
    </location>
</feature>
<dbReference type="InterPro" id="IPR042869">
    <property type="entry name" value="ARHGAP11A/B"/>
</dbReference>
<dbReference type="PANTHER" id="PTHR15670">
    <property type="entry name" value="RHO GTPASE ACTIVATING PROTEIN 11A"/>
    <property type="match status" value="1"/>
</dbReference>
<dbReference type="InParanoid" id="A0A1C7N5K0"/>
<comment type="caution">
    <text evidence="7">The sequence shown here is derived from an EMBL/GenBank/DDBJ whole genome shotgun (WGS) entry which is preliminary data.</text>
</comment>
<feature type="region of interest" description="Disordered" evidence="4">
    <location>
        <begin position="1002"/>
        <end position="1035"/>
    </location>
</feature>
<dbReference type="InterPro" id="IPR001781">
    <property type="entry name" value="Znf_LIM"/>
</dbReference>
<dbReference type="Gene3D" id="1.10.555.10">
    <property type="entry name" value="Rho GTPase activation protein"/>
    <property type="match status" value="1"/>
</dbReference>
<feature type="compositionally biased region" description="Low complexity" evidence="4">
    <location>
        <begin position="489"/>
        <end position="501"/>
    </location>
</feature>
<dbReference type="SUPFAM" id="SSF57716">
    <property type="entry name" value="Glucocorticoid receptor-like (DNA-binding domain)"/>
    <property type="match status" value="2"/>
</dbReference>
<dbReference type="OrthoDB" id="20689at2759"/>
<organism evidence="7 8">
    <name type="scientific">Choanephora cucurbitarum</name>
    <dbReference type="NCBI Taxonomy" id="101091"/>
    <lineage>
        <taxon>Eukaryota</taxon>
        <taxon>Fungi</taxon>
        <taxon>Fungi incertae sedis</taxon>
        <taxon>Mucoromycota</taxon>
        <taxon>Mucoromycotina</taxon>
        <taxon>Mucoromycetes</taxon>
        <taxon>Mucorales</taxon>
        <taxon>Mucorineae</taxon>
        <taxon>Choanephoraceae</taxon>
        <taxon>Choanephoroideae</taxon>
        <taxon>Choanephora</taxon>
    </lineage>
</organism>
<dbReference type="GO" id="GO:0007165">
    <property type="term" value="P:signal transduction"/>
    <property type="evidence" value="ECO:0007669"/>
    <property type="project" value="InterPro"/>
</dbReference>
<accession>A0A1C7N5K0</accession>
<dbReference type="GO" id="GO:0046872">
    <property type="term" value="F:metal ion binding"/>
    <property type="evidence" value="ECO:0007669"/>
    <property type="project" value="UniProtKB-KW"/>
</dbReference>
<dbReference type="SMART" id="SM00324">
    <property type="entry name" value="RhoGAP"/>
    <property type="match status" value="1"/>
</dbReference>
<dbReference type="CDD" id="cd08368">
    <property type="entry name" value="LIM"/>
    <property type="match status" value="1"/>
</dbReference>
<feature type="domain" description="LIM zinc-binding" evidence="5">
    <location>
        <begin position="374"/>
        <end position="436"/>
    </location>
</feature>
<evidence type="ECO:0000259" key="6">
    <source>
        <dbReference type="PROSITE" id="PS50238"/>
    </source>
</evidence>
<dbReference type="Gene3D" id="2.10.110.10">
    <property type="entry name" value="Cysteine Rich Protein"/>
    <property type="match status" value="3"/>
</dbReference>
<dbReference type="InterPro" id="IPR008936">
    <property type="entry name" value="Rho_GTPase_activation_prot"/>
</dbReference>
<feature type="compositionally biased region" description="Basic and acidic residues" evidence="4">
    <location>
        <begin position="521"/>
        <end position="530"/>
    </location>
</feature>
<evidence type="ECO:0000256" key="3">
    <source>
        <dbReference type="PROSITE-ProRule" id="PRU00125"/>
    </source>
</evidence>
<evidence type="ECO:0000256" key="4">
    <source>
        <dbReference type="SAM" id="MobiDB-lite"/>
    </source>
</evidence>
<dbReference type="FunCoup" id="A0A1C7N5K0">
    <property type="interactions" value="225"/>
</dbReference>
<feature type="domain" description="LIM zinc-binding" evidence="5">
    <location>
        <begin position="75"/>
        <end position="135"/>
    </location>
</feature>
<dbReference type="Pfam" id="PF00620">
    <property type="entry name" value="RhoGAP"/>
    <property type="match status" value="1"/>
</dbReference>
<keyword evidence="3" id="KW-0440">LIM domain</keyword>
<dbReference type="CDD" id="cd09392">
    <property type="entry name" value="LIM2_Lrg1p_like"/>
    <property type="match status" value="1"/>
</dbReference>
<keyword evidence="1 3" id="KW-0479">Metal-binding</keyword>
<feature type="compositionally biased region" description="Basic residues" evidence="4">
    <location>
        <begin position="531"/>
        <end position="548"/>
    </location>
</feature>
<sequence length="1035" mass="117027">MTTAESPSSAITCTACHQQLEGNFARALDGAFHWECFLCIDCNEPVAEKFFPVEFEEEGIQKPLCERDYFKRLNLTCDNCGEALRGSYITAVNKKFHLEHFCCSICSVVFGPDDSYYEHDDNVYCHYHYSIQFAIKCIGCETAILKQFVEINRNNVDEHWHPECYMIHKFWNVKLAQSFAEDDTPTPLDLTKVTSEELKETQTIMEDKVYRIWTVLSAFEESAAGCISDMLLHVSEGSYAEGVKMADYFVTHVDVLFTAIDDLATRYYQQLSQELVYDRESSMLCKKVSNFFSLLSHTQESGLRKIGITQDLLSLVTGLAHYLKVLIRIGLTGALRLEKKHDTQSVATSRLLSQLMELANKKRQQLHEYNVSSGLCQVCREECEDACFKHQSSFWHHGCLACSQCGLALENEYQEVYVHQSGALVCQRCLTHPEGFSQGIEKVSKLKQSSFLLRVALHRLYSLLNVPDPTNSYFGQGNAPTQIQQQMQIQQQQFQQSQRLQYTPPPIPPIPSSSGSDQPNEEIHLNDIKRVKSTHMNRKVTNSHRVGKRSTLMETPLPVTAFTSNSEDNTSRPTSLTSVKRVSQYDGVEGEMSQLSIGQRQSRHKYTKSVPMAKSFYFSELGSLQHFMLKHIAVLYLQEILHDHFTLEELADLIDDHKQSTLWGKFVTSLKAGGNKKVPRAKEGTFGVAIDTLVEKNGIESNLGVGPTRIIKIPSFIDESISAMKQMDMSVEGIFRKNGNIRRLKELCEEIDKNPASVQLIHETPIQVAALIKKFLRELPDPLLTFKLHKLFVTAQKLESESDRKRVTHLACCLLPKANRDTMEVLFTFMKWVAQFAEDPKGGGSKMDITNLATVIAPNILYSKSKDPMKDESFYAIETIQIMLQNAEEFATVPEDFIPLLQNLSYEETDMDMNVRHILKKCEMVVKMKRSQSATGAMPPLLPRQHSSPAAVLTTIQCDTPMNEYPSPAQHEDEPHYLSASPQEHPYWLEETLYHQKPIGAAATPASTSNSIPPIVRSQSSSQINGNQGGNLLVK</sequence>
<name>A0A1C7N5K0_9FUNG</name>
<feature type="domain" description="LIM zinc-binding" evidence="5">
    <location>
        <begin position="11"/>
        <end position="72"/>
    </location>
</feature>
<dbReference type="InterPro" id="IPR000198">
    <property type="entry name" value="RhoGAP_dom"/>
</dbReference>
<dbReference type="PROSITE" id="PS50238">
    <property type="entry name" value="RHOGAP"/>
    <property type="match status" value="1"/>
</dbReference>
<gene>
    <name evidence="7" type="primary">rga1_4</name>
    <name evidence="7" type="ORF">A0J61_07550</name>
</gene>
<proteinExistence type="predicted"/>
<dbReference type="PANTHER" id="PTHR15670:SF4">
    <property type="entry name" value="RHO GTPASE-ACTIVATING PROTEIN 11A"/>
    <property type="match status" value="1"/>
</dbReference>
<dbReference type="Proteomes" id="UP000093000">
    <property type="component" value="Unassembled WGS sequence"/>
</dbReference>
<evidence type="ECO:0000313" key="7">
    <source>
        <dbReference type="EMBL" id="OBZ84403.1"/>
    </source>
</evidence>
<keyword evidence="2 3" id="KW-0862">Zinc</keyword>
<feature type="region of interest" description="Disordered" evidence="4">
    <location>
        <begin position="489"/>
        <end position="579"/>
    </location>
</feature>
<dbReference type="SUPFAM" id="SSF48350">
    <property type="entry name" value="GTPase activation domain, GAP"/>
    <property type="match status" value="1"/>
</dbReference>
<protein>
    <submittedName>
        <fullName evidence="7">Rho-type GTPase-activating protein 1</fullName>
    </submittedName>
</protein>
<keyword evidence="8" id="KW-1185">Reference proteome</keyword>
<evidence type="ECO:0000256" key="1">
    <source>
        <dbReference type="ARBA" id="ARBA00022723"/>
    </source>
</evidence>
<dbReference type="AlphaFoldDB" id="A0A1C7N5K0"/>
<reference evidence="7 8" key="1">
    <citation type="submission" date="2016-03" db="EMBL/GenBank/DDBJ databases">
        <title>Choanephora cucurbitarum.</title>
        <authorList>
            <person name="Min B."/>
            <person name="Park H."/>
            <person name="Park J.-H."/>
            <person name="Shin H.-D."/>
            <person name="Choi I.-G."/>
        </authorList>
    </citation>
    <scope>NUCLEOTIDE SEQUENCE [LARGE SCALE GENOMIC DNA]</scope>
    <source>
        <strain evidence="7 8">KUS-F28377</strain>
    </source>
</reference>
<dbReference type="PROSITE" id="PS00478">
    <property type="entry name" value="LIM_DOMAIN_1"/>
    <property type="match status" value="3"/>
</dbReference>
<evidence type="ECO:0000256" key="2">
    <source>
        <dbReference type="ARBA" id="ARBA00022833"/>
    </source>
</evidence>
<evidence type="ECO:0000259" key="5">
    <source>
        <dbReference type="PROSITE" id="PS50023"/>
    </source>
</evidence>
<feature type="domain" description="Rho-GAP" evidence="6">
    <location>
        <begin position="688"/>
        <end position="891"/>
    </location>
</feature>
<dbReference type="Pfam" id="PF00412">
    <property type="entry name" value="LIM"/>
    <property type="match status" value="2"/>
</dbReference>
<evidence type="ECO:0000313" key="8">
    <source>
        <dbReference type="Proteomes" id="UP000093000"/>
    </source>
</evidence>